<organism evidence="1 2">
    <name type="scientific">Aureitalea marina</name>
    <dbReference type="NCBI Taxonomy" id="930804"/>
    <lineage>
        <taxon>Bacteria</taxon>
        <taxon>Pseudomonadati</taxon>
        <taxon>Bacteroidota</taxon>
        <taxon>Flavobacteriia</taxon>
        <taxon>Flavobacteriales</taxon>
        <taxon>Flavobacteriaceae</taxon>
        <taxon>Aureitalea</taxon>
    </lineage>
</organism>
<reference evidence="1 2" key="1">
    <citation type="submission" date="2016-11" db="EMBL/GenBank/DDBJ databases">
        <title>Trade-off between light-utilization and light-protection in marine flavobacteria.</title>
        <authorList>
            <person name="Kumagai Y."/>
        </authorList>
    </citation>
    <scope>NUCLEOTIDE SEQUENCE [LARGE SCALE GENOMIC DNA]</scope>
    <source>
        <strain evidence="1 2">NBRC 107741</strain>
    </source>
</reference>
<dbReference type="OrthoDB" id="9773332at2"/>
<comment type="caution">
    <text evidence="1">The sequence shown here is derived from an EMBL/GenBank/DDBJ whole genome shotgun (WGS) entry which is preliminary data.</text>
</comment>
<dbReference type="Proteomes" id="UP000239800">
    <property type="component" value="Unassembled WGS sequence"/>
</dbReference>
<gene>
    <name evidence="1" type="ORF">BST85_05910</name>
</gene>
<dbReference type="InterPro" id="IPR014127">
    <property type="entry name" value="CHP02757"/>
</dbReference>
<dbReference type="RefSeq" id="WP_104812412.1">
    <property type="nucleotide sequence ID" value="NZ_MQUB01000001.1"/>
</dbReference>
<protein>
    <submittedName>
        <fullName evidence="1">TIGR02757 family protein</fullName>
    </submittedName>
</protein>
<dbReference type="Pfam" id="PF09674">
    <property type="entry name" value="DUF2400"/>
    <property type="match status" value="1"/>
</dbReference>
<proteinExistence type="predicted"/>
<dbReference type="AlphaFoldDB" id="A0A2S7KPD0"/>
<dbReference type="NCBIfam" id="TIGR02757">
    <property type="entry name" value="TIGR02757 family protein"/>
    <property type="match status" value="1"/>
</dbReference>
<evidence type="ECO:0000313" key="2">
    <source>
        <dbReference type="Proteomes" id="UP000239800"/>
    </source>
</evidence>
<accession>A0A2S7KPD0</accession>
<dbReference type="EMBL" id="MQUB01000001">
    <property type="protein sequence ID" value="PQB04486.1"/>
    <property type="molecule type" value="Genomic_DNA"/>
</dbReference>
<evidence type="ECO:0000313" key="1">
    <source>
        <dbReference type="EMBL" id="PQB04486.1"/>
    </source>
</evidence>
<name>A0A2S7KPD0_9FLAO</name>
<keyword evidence="2" id="KW-1185">Reference proteome</keyword>
<sequence>MDSKELKDFLDTKADQYEQPQFVRDDPIQIPRMFQLRQDCEIAGLLSATISWGNRKSILKSGHRMMELMDGSPYDFVINHSKSDLKPLTGFVHRTFNGVDLITFIHCLKRMYVQYGNLEAALLANLKGDSLQTAIHRFKQDFFYEHPGTRTLKHLGDPAKGSAAKRTNMFLRWMVRPADKGVDLGLWKNISSAHLSCPLDVHSGRVARKLGLLDRKQNDAKAVIELDHSLRELDAMDPVRYDFALFGLGVFEKF</sequence>